<keyword evidence="3" id="KW-1185">Reference proteome</keyword>
<organism evidence="2 3">
    <name type="scientific">Nephila pilipes</name>
    <name type="common">Giant wood spider</name>
    <name type="synonym">Nephila maculata</name>
    <dbReference type="NCBI Taxonomy" id="299642"/>
    <lineage>
        <taxon>Eukaryota</taxon>
        <taxon>Metazoa</taxon>
        <taxon>Ecdysozoa</taxon>
        <taxon>Arthropoda</taxon>
        <taxon>Chelicerata</taxon>
        <taxon>Arachnida</taxon>
        <taxon>Araneae</taxon>
        <taxon>Araneomorphae</taxon>
        <taxon>Entelegynae</taxon>
        <taxon>Araneoidea</taxon>
        <taxon>Nephilidae</taxon>
        <taxon>Nephila</taxon>
    </lineage>
</organism>
<sequence>MEYRVFLTILELFGVLAATKAFGMPKAIGVPTVPPSIPWAPAPGDFTYSCYTAINCVYRHTDDHNRIKECFGILDTNDLQIALEWFNEKIELTDFKDIYDMFDQEFCAVKSDIRKYRFHKIALGGFEITGVGCERRYPKEVCKHYDFMVDCVLNLIAAFQVEGKCDIKDFENRTS</sequence>
<dbReference type="EMBL" id="BMAW01010561">
    <property type="protein sequence ID" value="GFT19342.1"/>
    <property type="molecule type" value="Genomic_DNA"/>
</dbReference>
<evidence type="ECO:0000256" key="1">
    <source>
        <dbReference type="SAM" id="SignalP"/>
    </source>
</evidence>
<evidence type="ECO:0000313" key="2">
    <source>
        <dbReference type="EMBL" id="GFT19342.1"/>
    </source>
</evidence>
<gene>
    <name evidence="2" type="ORF">NPIL_594011</name>
</gene>
<feature type="chain" id="PRO_5036476244" evidence="1">
    <location>
        <begin position="22"/>
        <end position="175"/>
    </location>
</feature>
<protein>
    <submittedName>
        <fullName evidence="2">Uncharacterized protein</fullName>
    </submittedName>
</protein>
<comment type="caution">
    <text evidence="2">The sequence shown here is derived from an EMBL/GenBank/DDBJ whole genome shotgun (WGS) entry which is preliminary data.</text>
</comment>
<keyword evidence="1" id="KW-0732">Signal</keyword>
<reference evidence="2" key="1">
    <citation type="submission" date="2020-08" db="EMBL/GenBank/DDBJ databases">
        <title>Multicomponent nature underlies the extraordinary mechanical properties of spider dragline silk.</title>
        <authorList>
            <person name="Kono N."/>
            <person name="Nakamura H."/>
            <person name="Mori M."/>
            <person name="Yoshida Y."/>
            <person name="Ohtoshi R."/>
            <person name="Malay A.D."/>
            <person name="Moran D.A.P."/>
            <person name="Tomita M."/>
            <person name="Numata K."/>
            <person name="Arakawa K."/>
        </authorList>
    </citation>
    <scope>NUCLEOTIDE SEQUENCE</scope>
</reference>
<name>A0A8X6NL43_NEPPI</name>
<evidence type="ECO:0000313" key="3">
    <source>
        <dbReference type="Proteomes" id="UP000887013"/>
    </source>
</evidence>
<dbReference type="AlphaFoldDB" id="A0A8X6NL43"/>
<accession>A0A8X6NL43</accession>
<proteinExistence type="predicted"/>
<dbReference type="Proteomes" id="UP000887013">
    <property type="component" value="Unassembled WGS sequence"/>
</dbReference>
<feature type="signal peptide" evidence="1">
    <location>
        <begin position="1"/>
        <end position="21"/>
    </location>
</feature>